<sequence>MNHAEQQLSKTLRSLVYNLELASYNMRTSQAFVEDAVLAGMLGADAQRLALAAEAMQGLLGEVQDGRICRLQQQQDGRRAG</sequence>
<organism evidence="1 2">
    <name type="scientific">Pseudomonas knackmussii (strain DSM 6978 / CCUG 54928 / LMG 23759 / B13)</name>
    <dbReference type="NCBI Taxonomy" id="1301098"/>
    <lineage>
        <taxon>Bacteria</taxon>
        <taxon>Pseudomonadati</taxon>
        <taxon>Pseudomonadota</taxon>
        <taxon>Gammaproteobacteria</taxon>
        <taxon>Pseudomonadales</taxon>
        <taxon>Pseudomonadaceae</taxon>
        <taxon>Pseudomonas</taxon>
    </lineage>
</organism>
<evidence type="ECO:0000313" key="1">
    <source>
        <dbReference type="EMBL" id="CDF85358.1"/>
    </source>
</evidence>
<dbReference type="KEGG" id="pkc:PKB_4029"/>
<dbReference type="RefSeq" id="WP_043253789.1">
    <property type="nucleotide sequence ID" value="NZ_HG322950.1"/>
</dbReference>
<protein>
    <submittedName>
        <fullName evidence="1">Uncharacterized protein</fullName>
    </submittedName>
</protein>
<reference evidence="1 2" key="1">
    <citation type="submission" date="2013-03" db="EMBL/GenBank/DDBJ databases">
        <authorList>
            <person name="Linke B."/>
        </authorList>
    </citation>
    <scope>NUCLEOTIDE SEQUENCE [LARGE SCALE GENOMIC DNA]</scope>
    <source>
        <strain evidence="1 2">B13</strain>
    </source>
</reference>
<name>A0A024HLP2_PSEKB</name>
<proteinExistence type="predicted"/>
<dbReference type="EMBL" id="HG322950">
    <property type="protein sequence ID" value="CDF85358.1"/>
    <property type="molecule type" value="Genomic_DNA"/>
</dbReference>
<evidence type="ECO:0000313" key="2">
    <source>
        <dbReference type="Proteomes" id="UP000025241"/>
    </source>
</evidence>
<reference evidence="1 2" key="2">
    <citation type="submission" date="2014-05" db="EMBL/GenBank/DDBJ databases">
        <title>Genome sequence of the 3-chlorobenzoate degrading bacterium Pseudomonas knackmussii B13 shows multiple evidence for horizontal gene transfer.</title>
        <authorList>
            <person name="Miyazaki R."/>
            <person name="Bertelli C."/>
            <person name="Falquet L."/>
            <person name="Robinson-Rechavi M."/>
            <person name="Gharib W."/>
            <person name="Roy S."/>
            <person name="Van der Meer J.R."/>
        </authorList>
    </citation>
    <scope>NUCLEOTIDE SEQUENCE [LARGE SCALE GENOMIC DNA]</scope>
    <source>
        <strain evidence="1 2">B13</strain>
    </source>
</reference>
<dbReference type="Proteomes" id="UP000025241">
    <property type="component" value="Chromosome I"/>
</dbReference>
<gene>
    <name evidence="1" type="ORF">PKB_4029</name>
</gene>
<dbReference type="HOGENOM" id="CLU_2571172_0_0_6"/>
<dbReference type="AlphaFoldDB" id="A0A024HLP2"/>
<keyword evidence="2" id="KW-1185">Reference proteome</keyword>
<dbReference type="PATRIC" id="fig|1301098.3.peg.4034"/>
<accession>A0A024HLP2</accession>